<protein>
    <submittedName>
        <fullName evidence="1">Uncharacterized protein</fullName>
    </submittedName>
</protein>
<evidence type="ECO:0000313" key="1">
    <source>
        <dbReference type="EMBL" id="CAE7773699.1"/>
    </source>
</evidence>
<feature type="non-terminal residue" evidence="1">
    <location>
        <position position="355"/>
    </location>
</feature>
<proteinExistence type="predicted"/>
<gene>
    <name evidence="1" type="ORF">SPIL2461_LOCUS22848</name>
</gene>
<organism evidence="1 2">
    <name type="scientific">Symbiodinium pilosum</name>
    <name type="common">Dinoflagellate</name>
    <dbReference type="NCBI Taxonomy" id="2952"/>
    <lineage>
        <taxon>Eukaryota</taxon>
        <taxon>Sar</taxon>
        <taxon>Alveolata</taxon>
        <taxon>Dinophyceae</taxon>
        <taxon>Suessiales</taxon>
        <taxon>Symbiodiniaceae</taxon>
        <taxon>Symbiodinium</taxon>
    </lineage>
</organism>
<keyword evidence="2" id="KW-1185">Reference proteome</keyword>
<name>A0A812YJH6_SYMPI</name>
<dbReference type="OrthoDB" id="448550at2759"/>
<dbReference type="AlphaFoldDB" id="A0A812YJH6"/>
<dbReference type="Proteomes" id="UP000649617">
    <property type="component" value="Unassembled WGS sequence"/>
</dbReference>
<reference evidence="1" key="1">
    <citation type="submission" date="2021-02" db="EMBL/GenBank/DDBJ databases">
        <authorList>
            <person name="Dougan E. K."/>
            <person name="Rhodes N."/>
            <person name="Thang M."/>
            <person name="Chan C."/>
        </authorList>
    </citation>
    <scope>NUCLEOTIDE SEQUENCE</scope>
</reference>
<evidence type="ECO:0000313" key="2">
    <source>
        <dbReference type="Proteomes" id="UP000649617"/>
    </source>
</evidence>
<sequence length="355" mass="38812">DRAAPLLQFLQEMLLHLMRGLRFRLRIVAVQLVRNYADDDGSRTLCAASVARNVATLLQRCVAPCASDSLGLVAQVAELVLRCAAAIRRVEGNVVHGCWVTKNDLAEHLEDCESEQSTVPLPEAAVLGAFSRAVTSLLEVGFVSAPTQGLPKVALELCRSHPVLCLRLREDAQHTSTSEVLFITSAGKPNPLQAPEAVSLPFDAEFFGLLTSEAALRAVTGHLERRTSGTESVFRFESPAIVRQLHSIQRRLRQELEDLLERALSRSLPTEGLLGRLLRCASDLCQAELLEPGPGVLAGQEPATQPKPKRLRLQVVLEDREAADRLKALAHEEGVDILIDASARLDERSVSVQLR</sequence>
<comment type="caution">
    <text evidence="1">The sequence shown here is derived from an EMBL/GenBank/DDBJ whole genome shotgun (WGS) entry which is preliminary data.</text>
</comment>
<accession>A0A812YJH6</accession>
<dbReference type="EMBL" id="CAJNIZ010047689">
    <property type="protein sequence ID" value="CAE7773699.1"/>
    <property type="molecule type" value="Genomic_DNA"/>
</dbReference>